<feature type="compositionally biased region" description="Low complexity" evidence="1">
    <location>
        <begin position="38"/>
        <end position="54"/>
    </location>
</feature>
<dbReference type="Proteomes" id="UP000001219">
    <property type="component" value="Chromosome"/>
</dbReference>
<dbReference type="KEGG" id="gbr:Gbro_0983"/>
<reference evidence="3" key="1">
    <citation type="submission" date="2009-10" db="EMBL/GenBank/DDBJ databases">
        <title>The complete chromosome of Gordonia bronchialis DSM 43247.</title>
        <authorList>
            <consortium name="US DOE Joint Genome Institute (JGI-PGF)"/>
            <person name="Lucas S."/>
            <person name="Copeland A."/>
            <person name="Lapidus A."/>
            <person name="Glavina del Rio T."/>
            <person name="Dalin E."/>
            <person name="Tice H."/>
            <person name="Bruce D."/>
            <person name="Goodwin L."/>
            <person name="Pitluck S."/>
            <person name="Kyrpides N."/>
            <person name="Mavromatis K."/>
            <person name="Ivanova N."/>
            <person name="Ovchinnikova G."/>
            <person name="Saunders E."/>
            <person name="Brettin T."/>
            <person name="Detter J.C."/>
            <person name="Han C."/>
            <person name="Larimer F."/>
            <person name="Land M."/>
            <person name="Hauser L."/>
            <person name="Markowitz V."/>
            <person name="Cheng J.-F."/>
            <person name="Hugenholtz P."/>
            <person name="Woyke T."/>
            <person name="Wu D."/>
            <person name="Jando M."/>
            <person name="Schneider S."/>
            <person name="Goeker M."/>
            <person name="Klenk H.-P."/>
            <person name="Eisen J.A."/>
        </authorList>
    </citation>
    <scope>NUCLEOTIDE SEQUENCE [LARGE SCALE GENOMIC DNA]</scope>
    <source>
        <strain evidence="3">ATCC 25592 / DSM 43247 / BCRC 13721 / JCM 3198 / KCTC 3076 / NBRC 16047 / NCTC 10667</strain>
    </source>
</reference>
<proteinExistence type="predicted"/>
<protein>
    <recommendedName>
        <fullName evidence="4">DUF2599 domain-containing protein</fullName>
    </recommendedName>
</protein>
<sequence>MPLSLGCRDVDRAVVGVLALMCVALLSACGADDGPAGPVSSTAEVATSSSTASTPPRPSTPSYPPPYIDHVTWVQTAVGPSLQVYPTTSGRYTADASAMNAAWAEVVRLDRSADTPGMQAQFDCHWRFARIVEPEKPSWNLEPGRPVVDENTMIATRCNPGFAEE</sequence>
<feature type="region of interest" description="Disordered" evidence="1">
    <location>
        <begin position="36"/>
        <end position="64"/>
    </location>
</feature>
<organism evidence="2 3">
    <name type="scientific">Gordonia bronchialis (strain ATCC 25592 / DSM 43247 / BCRC 13721 / JCM 3198 / KCTC 3076 / NBRC 16047 / NCTC 10667)</name>
    <name type="common">Rhodococcus bronchialis</name>
    <dbReference type="NCBI Taxonomy" id="526226"/>
    <lineage>
        <taxon>Bacteria</taxon>
        <taxon>Bacillati</taxon>
        <taxon>Actinomycetota</taxon>
        <taxon>Actinomycetes</taxon>
        <taxon>Mycobacteriales</taxon>
        <taxon>Gordoniaceae</taxon>
        <taxon>Gordonia</taxon>
    </lineage>
</organism>
<dbReference type="RefSeq" id="WP_012832873.1">
    <property type="nucleotide sequence ID" value="NC_013441.1"/>
</dbReference>
<dbReference type="AlphaFoldDB" id="D0L470"/>
<name>D0L470_GORB4</name>
<dbReference type="InterPro" id="IPR019719">
    <property type="entry name" value="DUF2599"/>
</dbReference>
<dbReference type="OrthoDB" id="4412570at2"/>
<evidence type="ECO:0000256" key="1">
    <source>
        <dbReference type="SAM" id="MobiDB-lite"/>
    </source>
</evidence>
<evidence type="ECO:0008006" key="4">
    <source>
        <dbReference type="Google" id="ProtNLM"/>
    </source>
</evidence>
<dbReference type="eggNOG" id="ENOG5033526">
    <property type="taxonomic scope" value="Bacteria"/>
</dbReference>
<dbReference type="STRING" id="526226.Gbro_0983"/>
<reference evidence="2 3" key="2">
    <citation type="journal article" date="2010" name="Stand. Genomic Sci.">
        <title>Complete genome sequence of Gordonia bronchialis type strain (3410).</title>
        <authorList>
            <person name="Ivanova N."/>
            <person name="Sikorski J."/>
            <person name="Jando M."/>
            <person name="Lapidus A."/>
            <person name="Nolan M."/>
            <person name="Lucas S."/>
            <person name="Del Rio T.G."/>
            <person name="Tice H."/>
            <person name="Copeland A."/>
            <person name="Cheng J.F."/>
            <person name="Chen F."/>
            <person name="Bruce D."/>
            <person name="Goodwin L."/>
            <person name="Pitluck S."/>
            <person name="Mavromatis K."/>
            <person name="Ovchinnikova G."/>
            <person name="Pati A."/>
            <person name="Chen A."/>
            <person name="Palaniappan K."/>
            <person name="Land M."/>
            <person name="Hauser L."/>
            <person name="Chang Y.J."/>
            <person name="Jeffries C.D."/>
            <person name="Chain P."/>
            <person name="Saunders E."/>
            <person name="Han C."/>
            <person name="Detter J.C."/>
            <person name="Brettin T."/>
            <person name="Rohde M."/>
            <person name="Goker M."/>
            <person name="Bristow J."/>
            <person name="Eisen J.A."/>
            <person name="Markowitz V."/>
            <person name="Hugenholtz P."/>
            <person name="Klenk H.P."/>
            <person name="Kyrpides N.C."/>
        </authorList>
    </citation>
    <scope>NUCLEOTIDE SEQUENCE [LARGE SCALE GENOMIC DNA]</scope>
    <source>
        <strain evidence="3">ATCC 25592 / DSM 43247 / BCRC 13721 / JCM 3198 / KCTC 3076 / NBRC 16047 / NCTC 10667</strain>
    </source>
</reference>
<feature type="compositionally biased region" description="Pro residues" evidence="1">
    <location>
        <begin position="55"/>
        <end position="64"/>
    </location>
</feature>
<accession>D0L470</accession>
<evidence type="ECO:0000313" key="3">
    <source>
        <dbReference type="Proteomes" id="UP000001219"/>
    </source>
</evidence>
<evidence type="ECO:0000313" key="2">
    <source>
        <dbReference type="EMBL" id="ACY20294.1"/>
    </source>
</evidence>
<keyword evidence="3" id="KW-1185">Reference proteome</keyword>
<dbReference type="HOGENOM" id="CLU_127583_0_0_11"/>
<dbReference type="EMBL" id="CP001802">
    <property type="protein sequence ID" value="ACY20294.1"/>
    <property type="molecule type" value="Genomic_DNA"/>
</dbReference>
<dbReference type="Pfam" id="PF10783">
    <property type="entry name" value="DUF2599"/>
    <property type="match status" value="1"/>
</dbReference>
<gene>
    <name evidence="2" type="ordered locus">Gbro_0983</name>
</gene>